<name>A0A7Y9ATR7_9ACTN</name>
<dbReference type="RefSeq" id="WP_179749618.1">
    <property type="nucleotide sequence ID" value="NZ_BAAAGN010000006.1"/>
</dbReference>
<accession>A0A7Y9ATR7</accession>
<evidence type="ECO:0008006" key="3">
    <source>
        <dbReference type="Google" id="ProtNLM"/>
    </source>
</evidence>
<reference evidence="1 2" key="1">
    <citation type="submission" date="2020-07" db="EMBL/GenBank/DDBJ databases">
        <title>Sequencing the genomes of 1000 actinobacteria strains.</title>
        <authorList>
            <person name="Klenk H.-P."/>
        </authorList>
    </citation>
    <scope>NUCLEOTIDE SEQUENCE [LARGE SCALE GENOMIC DNA]</scope>
    <source>
        <strain evidence="1 2">DSM 7487</strain>
    </source>
</reference>
<protein>
    <recommendedName>
        <fullName evidence="3">DUF4411 family protein</fullName>
    </recommendedName>
</protein>
<proteinExistence type="predicted"/>
<sequence>MSAVPRIYSFDTSGLIDGIERFYPIGNFPGVWEHVDDLIAAGRLLVSEEAWAEALRADAPLKSWCLEPGMNREACIRETDAAVATIAGSITNDFPKWAQQGRKNGADPFVIAVAEVDACTVITGETNGGPGRPKIPYVCGQRNVDYGKFVDMVRYEGWVLHR</sequence>
<evidence type="ECO:0000313" key="1">
    <source>
        <dbReference type="EMBL" id="NYD21369.1"/>
    </source>
</evidence>
<dbReference type="InterPro" id="IPR016541">
    <property type="entry name" value="UCP008505"/>
</dbReference>
<comment type="caution">
    <text evidence="1">The sequence shown here is derived from an EMBL/GenBank/DDBJ whole genome shotgun (WGS) entry which is preliminary data.</text>
</comment>
<dbReference type="Proteomes" id="UP000521922">
    <property type="component" value="Unassembled WGS sequence"/>
</dbReference>
<dbReference type="Pfam" id="PF14367">
    <property type="entry name" value="DUF4411"/>
    <property type="match status" value="1"/>
</dbReference>
<evidence type="ECO:0000313" key="2">
    <source>
        <dbReference type="Proteomes" id="UP000521922"/>
    </source>
</evidence>
<gene>
    <name evidence="1" type="ORF">BJ968_000909</name>
</gene>
<organism evidence="1 2">
    <name type="scientific">Kineococcus aurantiacus</name>
    <dbReference type="NCBI Taxonomy" id="37633"/>
    <lineage>
        <taxon>Bacteria</taxon>
        <taxon>Bacillati</taxon>
        <taxon>Actinomycetota</taxon>
        <taxon>Actinomycetes</taxon>
        <taxon>Kineosporiales</taxon>
        <taxon>Kineosporiaceae</taxon>
        <taxon>Kineococcus</taxon>
    </lineage>
</organism>
<keyword evidence="2" id="KW-1185">Reference proteome</keyword>
<dbReference type="EMBL" id="JACCBB010000001">
    <property type="protein sequence ID" value="NYD21369.1"/>
    <property type="molecule type" value="Genomic_DNA"/>
</dbReference>
<dbReference type="AlphaFoldDB" id="A0A7Y9ATR7"/>